<evidence type="ECO:0000256" key="11">
    <source>
        <dbReference type="ARBA" id="ARBA00022989"/>
    </source>
</evidence>
<evidence type="ECO:0000259" key="19">
    <source>
        <dbReference type="PROSITE" id="PS50011"/>
    </source>
</evidence>
<dbReference type="GO" id="GO:0005886">
    <property type="term" value="C:plasma membrane"/>
    <property type="evidence" value="ECO:0007669"/>
    <property type="project" value="UniProtKB-SubCell"/>
</dbReference>
<feature type="compositionally biased region" description="Pro residues" evidence="17">
    <location>
        <begin position="162"/>
        <end position="178"/>
    </location>
</feature>
<dbReference type="InterPro" id="IPR000719">
    <property type="entry name" value="Prot_kinase_dom"/>
</dbReference>
<keyword evidence="9 20" id="KW-0418">Kinase</keyword>
<evidence type="ECO:0000256" key="15">
    <source>
        <dbReference type="ARBA" id="ARBA00048679"/>
    </source>
</evidence>
<feature type="region of interest" description="Disordered" evidence="17">
    <location>
        <begin position="242"/>
        <end position="292"/>
    </location>
</feature>
<dbReference type="InterPro" id="IPR001245">
    <property type="entry name" value="Ser-Thr/Tyr_kinase_cat_dom"/>
</dbReference>
<proteinExistence type="predicted"/>
<feature type="compositionally biased region" description="Pro residues" evidence="17">
    <location>
        <begin position="124"/>
        <end position="151"/>
    </location>
</feature>
<evidence type="ECO:0000256" key="5">
    <source>
        <dbReference type="ARBA" id="ARBA00022553"/>
    </source>
</evidence>
<keyword evidence="20" id="KW-0675">Receptor</keyword>
<dbReference type="InterPro" id="IPR047117">
    <property type="entry name" value="PERK1-13-like"/>
</dbReference>
<keyword evidence="12 18" id="KW-0472">Membrane</keyword>
<dbReference type="PANTHER" id="PTHR47982:SF6">
    <property type="entry name" value="PROLINE-RICH RECEPTOR-LIKE PROTEIN KINASE PERK4"/>
    <property type="match status" value="1"/>
</dbReference>
<name>A0A9N7MY48_STRHE</name>
<gene>
    <name evidence="20" type="ORF">SHERM_16963</name>
</gene>
<keyword evidence="21" id="KW-1185">Reference proteome</keyword>
<feature type="compositionally biased region" description="Low complexity" evidence="17">
    <location>
        <begin position="152"/>
        <end position="161"/>
    </location>
</feature>
<evidence type="ECO:0000256" key="16">
    <source>
        <dbReference type="PROSITE-ProRule" id="PRU10141"/>
    </source>
</evidence>
<accession>A0A9N7MY48</accession>
<dbReference type="InterPro" id="IPR017441">
    <property type="entry name" value="Protein_kinase_ATP_BS"/>
</dbReference>
<dbReference type="FunFam" id="1.10.510.10:FF:000239">
    <property type="entry name" value="Proline-rich receptor-like protein kinase PERK1"/>
    <property type="match status" value="1"/>
</dbReference>
<feature type="transmembrane region" description="Helical" evidence="18">
    <location>
        <begin position="204"/>
        <end position="228"/>
    </location>
</feature>
<dbReference type="PROSITE" id="PS00108">
    <property type="entry name" value="PROTEIN_KINASE_ST"/>
    <property type="match status" value="1"/>
</dbReference>
<comment type="caution">
    <text evidence="20">The sequence shown here is derived from an EMBL/GenBank/DDBJ whole genome shotgun (WGS) entry which is preliminary data.</text>
</comment>
<dbReference type="GO" id="GO:0004674">
    <property type="term" value="F:protein serine/threonine kinase activity"/>
    <property type="evidence" value="ECO:0007669"/>
    <property type="project" value="UniProtKB-KW"/>
</dbReference>
<evidence type="ECO:0000256" key="14">
    <source>
        <dbReference type="ARBA" id="ARBA00047899"/>
    </source>
</evidence>
<feature type="compositionally biased region" description="Low complexity" evidence="17">
    <location>
        <begin position="272"/>
        <end position="292"/>
    </location>
</feature>
<evidence type="ECO:0000256" key="17">
    <source>
        <dbReference type="SAM" id="MobiDB-lite"/>
    </source>
</evidence>
<evidence type="ECO:0000256" key="2">
    <source>
        <dbReference type="ARBA" id="ARBA00012513"/>
    </source>
</evidence>
<dbReference type="EMBL" id="CACSLK010015718">
    <property type="protein sequence ID" value="CAA0817296.1"/>
    <property type="molecule type" value="Genomic_DNA"/>
</dbReference>
<dbReference type="SUPFAM" id="SSF56112">
    <property type="entry name" value="Protein kinase-like (PK-like)"/>
    <property type="match status" value="1"/>
</dbReference>
<dbReference type="SMART" id="SM00220">
    <property type="entry name" value="S_TKc"/>
    <property type="match status" value="1"/>
</dbReference>
<evidence type="ECO:0000256" key="3">
    <source>
        <dbReference type="ARBA" id="ARBA00022475"/>
    </source>
</evidence>
<sequence>MARQFWATEVGFGGVLLRRWHSLRWRWWRQYWQAAGWSFNLWSHSFFNGENTQCHNFYLSSFIPWRALQSSGGTHCREGTKRGKQFSPEEFGGAQISGVSELPTPQRRKFLRRMASAPSGSRTSPPPPPPADDQPTPSSPPPEPSPLPPAAPSLSSGRNPDLSPPPPVAPSGQSPPSPAISTPRSNANSDVGPSPSSGVSGTELAVISGIIGGGIVILALMFVCILCITKKKNKKREFYLEQGRPPKGADQYYKGPRKKKVSPTIDPHMKIPTNNSSEDSPSSHSSHNPFQPSNMGGYGANSLFTYDELEAATGGFSQANLLGQGGFGYVHKGILPNGKEVAVKSLKSGSGQGEREFQAEVEIISRVHHRYLVSLVGYCIAGQQRMLVYEFVPNKTLEFHLHAKGQPVMDWASRLRIAVGSAKGLAYLHEDCHPRIIHRDIKAANILLESNFEAKVADFGLAKLSSDNYTHVSTRVMGTFGYLAPEYAASGKLTVKSDVFSFGVMLLEIITGRRPVDHSNKSMDSLSLVDWARPLATKALETGDYRELVDRRLEDNYVPHEMARMIACAAACIRHSAKKRPRMSQIVRALDGDSSLEDLNEGVKPGQSQAFNSNRYDTVAYNADMMIFRKMVMSSQEFNSTEYGATSEYGLNPSSSSATDSAELDLESPQKQNR</sequence>
<evidence type="ECO:0000256" key="8">
    <source>
        <dbReference type="ARBA" id="ARBA00022741"/>
    </source>
</evidence>
<keyword evidence="4" id="KW-0723">Serine/threonine-protein kinase</keyword>
<comment type="catalytic activity">
    <reaction evidence="15">
        <text>L-seryl-[protein] + ATP = O-phospho-L-seryl-[protein] + ADP + H(+)</text>
        <dbReference type="Rhea" id="RHEA:17989"/>
        <dbReference type="Rhea" id="RHEA-COMP:9863"/>
        <dbReference type="Rhea" id="RHEA-COMP:11604"/>
        <dbReference type="ChEBI" id="CHEBI:15378"/>
        <dbReference type="ChEBI" id="CHEBI:29999"/>
        <dbReference type="ChEBI" id="CHEBI:30616"/>
        <dbReference type="ChEBI" id="CHEBI:83421"/>
        <dbReference type="ChEBI" id="CHEBI:456216"/>
        <dbReference type="EC" id="2.7.11.1"/>
    </reaction>
</comment>
<reference evidence="20" key="1">
    <citation type="submission" date="2019-12" db="EMBL/GenBank/DDBJ databases">
        <authorList>
            <person name="Scholes J."/>
        </authorList>
    </citation>
    <scope>NUCLEOTIDE SEQUENCE</scope>
</reference>
<evidence type="ECO:0000256" key="9">
    <source>
        <dbReference type="ARBA" id="ARBA00022777"/>
    </source>
</evidence>
<evidence type="ECO:0000256" key="18">
    <source>
        <dbReference type="SAM" id="Phobius"/>
    </source>
</evidence>
<dbReference type="GO" id="GO:0005524">
    <property type="term" value="F:ATP binding"/>
    <property type="evidence" value="ECO:0007669"/>
    <property type="project" value="UniProtKB-UniRule"/>
</dbReference>
<dbReference type="InterPro" id="IPR011009">
    <property type="entry name" value="Kinase-like_dom_sf"/>
</dbReference>
<evidence type="ECO:0000256" key="12">
    <source>
        <dbReference type="ARBA" id="ARBA00023136"/>
    </source>
</evidence>
<evidence type="ECO:0000313" key="20">
    <source>
        <dbReference type="EMBL" id="CAA0817296.1"/>
    </source>
</evidence>
<dbReference type="Gene3D" id="3.30.200.20">
    <property type="entry name" value="Phosphorylase Kinase, domain 1"/>
    <property type="match status" value="1"/>
</dbReference>
<dbReference type="OrthoDB" id="4062651at2759"/>
<dbReference type="PANTHER" id="PTHR47982">
    <property type="entry name" value="PROLINE-RICH RECEPTOR-LIKE PROTEIN KINASE PERK4"/>
    <property type="match status" value="1"/>
</dbReference>
<evidence type="ECO:0000313" key="21">
    <source>
        <dbReference type="Proteomes" id="UP001153555"/>
    </source>
</evidence>
<evidence type="ECO:0000256" key="1">
    <source>
        <dbReference type="ARBA" id="ARBA00004162"/>
    </source>
</evidence>
<evidence type="ECO:0000256" key="13">
    <source>
        <dbReference type="ARBA" id="ARBA00023180"/>
    </source>
</evidence>
<dbReference type="InterPro" id="IPR008271">
    <property type="entry name" value="Ser/Thr_kinase_AS"/>
</dbReference>
<dbReference type="Pfam" id="PF07714">
    <property type="entry name" value="PK_Tyr_Ser-Thr"/>
    <property type="match status" value="1"/>
</dbReference>
<dbReference type="AlphaFoldDB" id="A0A9N7MY48"/>
<evidence type="ECO:0000256" key="6">
    <source>
        <dbReference type="ARBA" id="ARBA00022679"/>
    </source>
</evidence>
<keyword evidence="11 18" id="KW-1133">Transmembrane helix</keyword>
<protein>
    <recommendedName>
        <fullName evidence="2">non-specific serine/threonine protein kinase</fullName>
        <ecNumber evidence="2">2.7.11.1</ecNumber>
    </recommendedName>
</protein>
<dbReference type="Proteomes" id="UP001153555">
    <property type="component" value="Unassembled WGS sequence"/>
</dbReference>
<comment type="subcellular location">
    <subcellularLocation>
        <location evidence="1">Cell membrane</location>
        <topology evidence="1">Single-pass membrane protein</topology>
    </subcellularLocation>
</comment>
<evidence type="ECO:0000256" key="7">
    <source>
        <dbReference type="ARBA" id="ARBA00022692"/>
    </source>
</evidence>
<keyword evidence="8 16" id="KW-0547">Nucleotide-binding</keyword>
<feature type="region of interest" description="Disordered" evidence="17">
    <location>
        <begin position="644"/>
        <end position="674"/>
    </location>
</feature>
<keyword evidence="13" id="KW-0325">Glycoprotein</keyword>
<keyword evidence="6" id="KW-0808">Transferase</keyword>
<feature type="region of interest" description="Disordered" evidence="17">
    <location>
        <begin position="72"/>
        <end position="200"/>
    </location>
</feature>
<feature type="compositionally biased region" description="Polar residues" evidence="17">
    <location>
        <begin position="179"/>
        <end position="189"/>
    </location>
</feature>
<comment type="catalytic activity">
    <reaction evidence="14">
        <text>L-threonyl-[protein] + ATP = O-phospho-L-threonyl-[protein] + ADP + H(+)</text>
        <dbReference type="Rhea" id="RHEA:46608"/>
        <dbReference type="Rhea" id="RHEA-COMP:11060"/>
        <dbReference type="Rhea" id="RHEA-COMP:11605"/>
        <dbReference type="ChEBI" id="CHEBI:15378"/>
        <dbReference type="ChEBI" id="CHEBI:30013"/>
        <dbReference type="ChEBI" id="CHEBI:30616"/>
        <dbReference type="ChEBI" id="CHEBI:61977"/>
        <dbReference type="ChEBI" id="CHEBI:456216"/>
        <dbReference type="EC" id="2.7.11.1"/>
    </reaction>
</comment>
<feature type="binding site" evidence="16">
    <location>
        <position position="344"/>
    </location>
    <ligand>
        <name>ATP</name>
        <dbReference type="ChEBI" id="CHEBI:30616"/>
    </ligand>
</feature>
<dbReference type="PROSITE" id="PS50011">
    <property type="entry name" value="PROTEIN_KINASE_DOM"/>
    <property type="match status" value="1"/>
</dbReference>
<dbReference type="Gene3D" id="1.10.510.10">
    <property type="entry name" value="Transferase(Phosphotransferase) domain 1"/>
    <property type="match status" value="1"/>
</dbReference>
<dbReference type="EC" id="2.7.11.1" evidence="2"/>
<dbReference type="PROSITE" id="PS00107">
    <property type="entry name" value="PROTEIN_KINASE_ATP"/>
    <property type="match status" value="1"/>
</dbReference>
<evidence type="ECO:0000256" key="4">
    <source>
        <dbReference type="ARBA" id="ARBA00022527"/>
    </source>
</evidence>
<evidence type="ECO:0000256" key="10">
    <source>
        <dbReference type="ARBA" id="ARBA00022840"/>
    </source>
</evidence>
<feature type="domain" description="Protein kinase" evidence="19">
    <location>
        <begin position="316"/>
        <end position="596"/>
    </location>
</feature>
<feature type="compositionally biased region" description="Low complexity" evidence="17">
    <location>
        <begin position="191"/>
        <end position="200"/>
    </location>
</feature>
<dbReference type="CDD" id="cd14066">
    <property type="entry name" value="STKc_IRAK"/>
    <property type="match status" value="1"/>
</dbReference>
<organism evidence="20 21">
    <name type="scientific">Striga hermonthica</name>
    <name type="common">Purple witchweed</name>
    <name type="synonym">Buchnera hermonthica</name>
    <dbReference type="NCBI Taxonomy" id="68872"/>
    <lineage>
        <taxon>Eukaryota</taxon>
        <taxon>Viridiplantae</taxon>
        <taxon>Streptophyta</taxon>
        <taxon>Embryophyta</taxon>
        <taxon>Tracheophyta</taxon>
        <taxon>Spermatophyta</taxon>
        <taxon>Magnoliopsida</taxon>
        <taxon>eudicotyledons</taxon>
        <taxon>Gunneridae</taxon>
        <taxon>Pentapetalae</taxon>
        <taxon>asterids</taxon>
        <taxon>lamiids</taxon>
        <taxon>Lamiales</taxon>
        <taxon>Orobanchaceae</taxon>
        <taxon>Buchnereae</taxon>
        <taxon>Striga</taxon>
    </lineage>
</organism>
<keyword evidence="7 18" id="KW-0812">Transmembrane</keyword>
<keyword evidence="10 16" id="KW-0067">ATP-binding</keyword>
<keyword evidence="3" id="KW-1003">Cell membrane</keyword>
<dbReference type="FunFam" id="3.30.200.20:FF:000207">
    <property type="entry name" value="proline-rich receptor-like protein kinase PERK1"/>
    <property type="match status" value="1"/>
</dbReference>
<keyword evidence="5" id="KW-0597">Phosphoprotein</keyword>